<dbReference type="Proteomes" id="UP001432322">
    <property type="component" value="Unassembled WGS sequence"/>
</dbReference>
<dbReference type="AlphaFoldDB" id="A0AAV5UUT5"/>
<proteinExistence type="predicted"/>
<evidence type="ECO:0000313" key="1">
    <source>
        <dbReference type="EMBL" id="GMT10251.1"/>
    </source>
</evidence>
<keyword evidence="2" id="KW-1185">Reference proteome</keyword>
<dbReference type="EMBL" id="BTSY01000001">
    <property type="protein sequence ID" value="GMT10251.1"/>
    <property type="molecule type" value="Genomic_DNA"/>
</dbReference>
<organism evidence="1 2">
    <name type="scientific">Pristionchus fissidentatus</name>
    <dbReference type="NCBI Taxonomy" id="1538716"/>
    <lineage>
        <taxon>Eukaryota</taxon>
        <taxon>Metazoa</taxon>
        <taxon>Ecdysozoa</taxon>
        <taxon>Nematoda</taxon>
        <taxon>Chromadorea</taxon>
        <taxon>Rhabditida</taxon>
        <taxon>Rhabditina</taxon>
        <taxon>Diplogasteromorpha</taxon>
        <taxon>Diplogasteroidea</taxon>
        <taxon>Neodiplogasteridae</taxon>
        <taxon>Pristionchus</taxon>
    </lineage>
</organism>
<evidence type="ECO:0000313" key="2">
    <source>
        <dbReference type="Proteomes" id="UP001432322"/>
    </source>
</evidence>
<evidence type="ECO:0008006" key="3">
    <source>
        <dbReference type="Google" id="ProtNLM"/>
    </source>
</evidence>
<comment type="caution">
    <text evidence="1">The sequence shown here is derived from an EMBL/GenBank/DDBJ whole genome shotgun (WGS) entry which is preliminary data.</text>
</comment>
<sequence>MQTNQGTSGSTFAFAPMTFDPSPDGCDLTVTCAGSSPLTMGVYYSSTADGNSPVLDPDNTGNLGYEPGDGTPITLVFNSMRCKDGDWRPYMSDSDYLLENDPNGDPTSWFAYNSIICTREFLTTFQYLNFTH</sequence>
<gene>
    <name evidence="1" type="ORF">PFISCL1PPCAC_1548</name>
</gene>
<reference evidence="1" key="1">
    <citation type="submission" date="2023-10" db="EMBL/GenBank/DDBJ databases">
        <title>Genome assembly of Pristionchus species.</title>
        <authorList>
            <person name="Yoshida K."/>
            <person name="Sommer R.J."/>
        </authorList>
    </citation>
    <scope>NUCLEOTIDE SEQUENCE</scope>
    <source>
        <strain evidence="1">RS5133</strain>
    </source>
</reference>
<accession>A0AAV5UUT5</accession>
<feature type="non-terminal residue" evidence="1">
    <location>
        <position position="132"/>
    </location>
</feature>
<protein>
    <recommendedName>
        <fullName evidence="3">CUB domain-containing protein</fullName>
    </recommendedName>
</protein>
<name>A0AAV5UUT5_9BILA</name>